<evidence type="ECO:0000313" key="13">
    <source>
        <dbReference type="EMBL" id="ERE76585.1"/>
    </source>
</evidence>
<evidence type="ECO:0000256" key="10">
    <source>
        <dbReference type="ARBA" id="ARBA00046426"/>
    </source>
</evidence>
<evidence type="ECO:0000256" key="7">
    <source>
        <dbReference type="ARBA" id="ARBA00023098"/>
    </source>
</evidence>
<protein>
    <recommendedName>
        <fullName evidence="11">Phospholipase B-like</fullName>
        <ecNumber evidence="11">3.1.1.-</ecNumber>
    </recommendedName>
</protein>
<sequence length="392" mass="44327">MPAPAWNAVFHDEVEIEDFQYDEDSETYFYPCPCGDNFSTTKEDLENGEDVAMCPSCSLIIKVIYDKDQFMCGETVPAPSTNKEWAYLDLGTNGSYNDSLQAYAAGVVEASVSEELIYMHWMNTMVNYCGPFEYEVGYCEKLKSFLEINLEWMQREMELSQDSPYWHQVRLTLLQLKGLEDSYEGRLTFPTGRFTIKPLGFLLLQIAGDLEDLEQALNKTSTKLSLGSGSCSAIIKLLPGARDLLVAHNTWNSYQNMLRIIKKYQLQFRQGPQEAYPLIAGNNLVFSSYPGTIFSGDDFYILGSGLVTLETTIGNKNPALWKYVQPQGCVLEWIRNIVANRLALDGATWADIFKQFNSGTYNNQWMIVDYKAFIPNGPSPGSRVLTILEQIP</sequence>
<evidence type="ECO:0000313" key="14">
    <source>
        <dbReference type="Proteomes" id="UP000030759"/>
    </source>
</evidence>
<dbReference type="GO" id="GO:0046872">
    <property type="term" value="F:metal ion binding"/>
    <property type="evidence" value="ECO:0007669"/>
    <property type="project" value="UniProtKB-KW"/>
</dbReference>
<comment type="similarity">
    <text evidence="9">Belongs to the DPH3 family.</text>
</comment>
<name>A0A061I4M6_CRIGR</name>
<dbReference type="PROSITE" id="PS51074">
    <property type="entry name" value="DPH_MB"/>
    <property type="match status" value="1"/>
</dbReference>
<dbReference type="PANTHER" id="PTHR12370">
    <property type="entry name" value="PHOSPHOLIPASE B-RELATED"/>
    <property type="match status" value="1"/>
</dbReference>
<dbReference type="InterPro" id="IPR036671">
    <property type="entry name" value="DPH_MB_sf"/>
</dbReference>
<keyword evidence="2" id="KW-0479">Metal-binding</keyword>
<dbReference type="Gene3D" id="3.10.660.10">
    <property type="entry name" value="DPH Zinc finger"/>
    <property type="match status" value="1"/>
</dbReference>
<keyword evidence="5 11" id="KW-0442">Lipid degradation</keyword>
<proteinExistence type="inferred from homology"/>
<dbReference type="Gene3D" id="3.60.60.30">
    <property type="match status" value="1"/>
</dbReference>
<keyword evidence="4 11" id="KW-0378">Hydrolase</keyword>
<dbReference type="AlphaFoldDB" id="A0A061I4M6"/>
<dbReference type="GO" id="GO:0017183">
    <property type="term" value="P:protein histidyl modification to diphthamide"/>
    <property type="evidence" value="ECO:0007669"/>
    <property type="project" value="UniProtKB-ARBA"/>
</dbReference>
<comment type="subunit">
    <text evidence="10">Component of the 2-(3-amino-3-carboxypropyl)histidine synthase complex composed of DPH1, DPH2, DPH3 and a NADH-dependent reductase. Interacts with SERGEF.</text>
</comment>
<dbReference type="EMBL" id="KE674164">
    <property type="protein sequence ID" value="ERE76585.1"/>
    <property type="molecule type" value="Genomic_DNA"/>
</dbReference>
<evidence type="ECO:0000256" key="3">
    <source>
        <dbReference type="ARBA" id="ARBA00022729"/>
    </source>
</evidence>
<dbReference type="Proteomes" id="UP000030759">
    <property type="component" value="Unassembled WGS sequence"/>
</dbReference>
<dbReference type="EC" id="3.1.1.-" evidence="11"/>
<evidence type="ECO:0000256" key="5">
    <source>
        <dbReference type="ARBA" id="ARBA00022963"/>
    </source>
</evidence>
<reference evidence="14" key="1">
    <citation type="journal article" date="2013" name="Nat. Biotechnol.">
        <title>Chinese hamster genome sequenced from sorted chromosomes.</title>
        <authorList>
            <person name="Brinkrolf K."/>
            <person name="Rupp O."/>
            <person name="Laux H."/>
            <person name="Kollin F."/>
            <person name="Ernst W."/>
            <person name="Linke B."/>
            <person name="Kofler R."/>
            <person name="Romand S."/>
            <person name="Hesse F."/>
            <person name="Budach W.E."/>
            <person name="Galosy S."/>
            <person name="Muller D."/>
            <person name="Noll T."/>
            <person name="Wienberg J."/>
            <person name="Jostock T."/>
            <person name="Leonard M."/>
            <person name="Grillari J."/>
            <person name="Tauch A."/>
            <person name="Goesmann A."/>
            <person name="Helk B."/>
            <person name="Mott J.E."/>
            <person name="Puhler A."/>
            <person name="Borth N."/>
        </authorList>
    </citation>
    <scope>NUCLEOTIDE SEQUENCE [LARGE SCALE GENOMIC DNA]</scope>
    <source>
        <strain evidence="14">17A/GY</strain>
    </source>
</reference>
<organism evidence="13 14">
    <name type="scientific">Cricetulus griseus</name>
    <name type="common">Chinese hamster</name>
    <name type="synonym">Cricetulus barabensis griseus</name>
    <dbReference type="NCBI Taxonomy" id="10029"/>
    <lineage>
        <taxon>Eukaryota</taxon>
        <taxon>Metazoa</taxon>
        <taxon>Chordata</taxon>
        <taxon>Craniata</taxon>
        <taxon>Vertebrata</taxon>
        <taxon>Euteleostomi</taxon>
        <taxon>Mammalia</taxon>
        <taxon>Eutheria</taxon>
        <taxon>Euarchontoglires</taxon>
        <taxon>Glires</taxon>
        <taxon>Rodentia</taxon>
        <taxon>Myomorpha</taxon>
        <taxon>Muroidea</taxon>
        <taxon>Cricetidae</taxon>
        <taxon>Cricetinae</taxon>
        <taxon>Cricetulus</taxon>
    </lineage>
</organism>
<keyword evidence="6" id="KW-0408">Iron</keyword>
<dbReference type="SUPFAM" id="SSF144217">
    <property type="entry name" value="CSL zinc finger"/>
    <property type="match status" value="1"/>
</dbReference>
<evidence type="ECO:0000256" key="11">
    <source>
        <dbReference type="RuleBase" id="RU364138"/>
    </source>
</evidence>
<evidence type="ECO:0000256" key="8">
    <source>
        <dbReference type="ARBA" id="ARBA00023180"/>
    </source>
</evidence>
<dbReference type="PANTHER" id="PTHR12370:SF3">
    <property type="entry name" value="PHOSPHOLIPASE B-LIKE 2-RELATED"/>
    <property type="match status" value="1"/>
</dbReference>
<evidence type="ECO:0000256" key="2">
    <source>
        <dbReference type="ARBA" id="ARBA00022723"/>
    </source>
</evidence>
<dbReference type="GO" id="GO:0005576">
    <property type="term" value="C:extracellular region"/>
    <property type="evidence" value="ECO:0007669"/>
    <property type="project" value="TreeGrafter"/>
</dbReference>
<comment type="similarity">
    <text evidence="1 11">Belongs to the phospholipase B-like family.</text>
</comment>
<dbReference type="Pfam" id="PF04916">
    <property type="entry name" value="Phospholip_B"/>
    <property type="match status" value="1"/>
</dbReference>
<dbReference type="InterPro" id="IPR007000">
    <property type="entry name" value="PLipase_B-like"/>
</dbReference>
<evidence type="ECO:0000256" key="6">
    <source>
        <dbReference type="ARBA" id="ARBA00023004"/>
    </source>
</evidence>
<evidence type="ECO:0000256" key="1">
    <source>
        <dbReference type="ARBA" id="ARBA00007835"/>
    </source>
</evidence>
<dbReference type="InterPro" id="IPR007872">
    <property type="entry name" value="DPH_MB_dom"/>
</dbReference>
<evidence type="ECO:0000256" key="4">
    <source>
        <dbReference type="ARBA" id="ARBA00022801"/>
    </source>
</evidence>
<keyword evidence="7 11" id="KW-0443">Lipid metabolism</keyword>
<evidence type="ECO:0000259" key="12">
    <source>
        <dbReference type="PROSITE" id="PS51074"/>
    </source>
</evidence>
<gene>
    <name evidence="13" type="ORF">H671_4g11723</name>
</gene>
<keyword evidence="8" id="KW-0325">Glycoprotein</keyword>
<dbReference type="FunFam" id="3.10.660.10:FF:000001">
    <property type="entry name" value="Diphthamide biosynthesis 3"/>
    <property type="match status" value="1"/>
</dbReference>
<feature type="domain" description="DPH-type MB" evidence="12">
    <location>
        <begin position="10"/>
        <end position="66"/>
    </location>
</feature>
<keyword evidence="3" id="KW-0732">Signal</keyword>
<accession>A0A061I4M6</accession>
<dbReference type="GO" id="GO:0004620">
    <property type="term" value="F:phospholipase activity"/>
    <property type="evidence" value="ECO:0007669"/>
    <property type="project" value="InterPro"/>
</dbReference>
<dbReference type="Pfam" id="PF05207">
    <property type="entry name" value="Zn_ribbon_CSL"/>
    <property type="match status" value="1"/>
</dbReference>
<dbReference type="MEROPS" id="C95.001"/>
<dbReference type="GO" id="GO:0009395">
    <property type="term" value="P:phospholipid catabolic process"/>
    <property type="evidence" value="ECO:0007669"/>
    <property type="project" value="TreeGrafter"/>
</dbReference>
<evidence type="ECO:0000256" key="9">
    <source>
        <dbReference type="ARBA" id="ARBA00024032"/>
    </source>
</evidence>
<comment type="function">
    <text evidence="11">Putative phospholipase.</text>
</comment>